<keyword evidence="2" id="KW-0812">Transmembrane</keyword>
<evidence type="ECO:0000256" key="3">
    <source>
        <dbReference type="ARBA" id="ARBA00022989"/>
    </source>
</evidence>
<keyword evidence="4" id="KW-0472">Membrane</keyword>
<sequence>MLSQPVSPGNVQPLDINITFLTSVSNSGRGKFYAGAFFLAVDELNRMAAEAHVPATFRWSFRDTGNKETDALKEMADLHCAHQVSAFIGPDVYCKSAGLLATGFGVPYITFNCEESHNDTLDLLLVNTETSIVYVARFIASLLEHYHWTSFWLISGVIYVFLGDYESLLMFLREMSALGLAATGEYVVLAVDDSSHNKSGSSIYL</sequence>
<dbReference type="InterPro" id="IPR001828">
    <property type="entry name" value="ANF_lig-bd_rcpt"/>
</dbReference>
<name>A0A8S3Z9Q5_9EUPU</name>
<evidence type="ECO:0000313" key="6">
    <source>
        <dbReference type="EMBL" id="CAG5123782.1"/>
    </source>
</evidence>
<feature type="domain" description="Receptor ligand binding region" evidence="5">
    <location>
        <begin position="35"/>
        <end position="155"/>
    </location>
</feature>
<evidence type="ECO:0000256" key="4">
    <source>
        <dbReference type="ARBA" id="ARBA00023136"/>
    </source>
</evidence>
<organism evidence="6 7">
    <name type="scientific">Candidula unifasciata</name>
    <dbReference type="NCBI Taxonomy" id="100452"/>
    <lineage>
        <taxon>Eukaryota</taxon>
        <taxon>Metazoa</taxon>
        <taxon>Spiralia</taxon>
        <taxon>Lophotrochozoa</taxon>
        <taxon>Mollusca</taxon>
        <taxon>Gastropoda</taxon>
        <taxon>Heterobranchia</taxon>
        <taxon>Euthyneura</taxon>
        <taxon>Panpulmonata</taxon>
        <taxon>Eupulmonata</taxon>
        <taxon>Stylommatophora</taxon>
        <taxon>Helicina</taxon>
        <taxon>Helicoidea</taxon>
        <taxon>Geomitridae</taxon>
        <taxon>Candidula</taxon>
    </lineage>
</organism>
<evidence type="ECO:0000256" key="1">
    <source>
        <dbReference type="ARBA" id="ARBA00004370"/>
    </source>
</evidence>
<dbReference type="Gene3D" id="3.40.50.2300">
    <property type="match status" value="1"/>
</dbReference>
<dbReference type="GO" id="GO:0016020">
    <property type="term" value="C:membrane"/>
    <property type="evidence" value="ECO:0007669"/>
    <property type="project" value="UniProtKB-SubCell"/>
</dbReference>
<keyword evidence="7" id="KW-1185">Reference proteome</keyword>
<dbReference type="AlphaFoldDB" id="A0A8S3Z9Q5"/>
<comment type="caution">
    <text evidence="6">The sequence shown here is derived from an EMBL/GenBank/DDBJ whole genome shotgun (WGS) entry which is preliminary data.</text>
</comment>
<gene>
    <name evidence="6" type="ORF">CUNI_LOCUS9340</name>
</gene>
<dbReference type="EMBL" id="CAJHNH020001615">
    <property type="protein sequence ID" value="CAG5123782.1"/>
    <property type="molecule type" value="Genomic_DNA"/>
</dbReference>
<feature type="non-terminal residue" evidence="6">
    <location>
        <position position="205"/>
    </location>
</feature>
<dbReference type="Pfam" id="PF01094">
    <property type="entry name" value="ANF_receptor"/>
    <property type="match status" value="1"/>
</dbReference>
<dbReference type="OrthoDB" id="6159671at2759"/>
<protein>
    <recommendedName>
        <fullName evidence="5">Receptor ligand binding region domain-containing protein</fullName>
    </recommendedName>
</protein>
<accession>A0A8S3Z9Q5</accession>
<comment type="subcellular location">
    <subcellularLocation>
        <location evidence="1">Membrane</location>
    </subcellularLocation>
</comment>
<feature type="non-terminal residue" evidence="6">
    <location>
        <position position="1"/>
    </location>
</feature>
<dbReference type="Proteomes" id="UP000678393">
    <property type="component" value="Unassembled WGS sequence"/>
</dbReference>
<dbReference type="SUPFAM" id="SSF53822">
    <property type="entry name" value="Periplasmic binding protein-like I"/>
    <property type="match status" value="1"/>
</dbReference>
<dbReference type="InterPro" id="IPR028082">
    <property type="entry name" value="Peripla_BP_I"/>
</dbReference>
<reference evidence="6" key="1">
    <citation type="submission" date="2021-04" db="EMBL/GenBank/DDBJ databases">
        <authorList>
            <consortium name="Molecular Ecology Group"/>
        </authorList>
    </citation>
    <scope>NUCLEOTIDE SEQUENCE</scope>
</reference>
<keyword evidence="3" id="KW-1133">Transmembrane helix</keyword>
<evidence type="ECO:0000313" key="7">
    <source>
        <dbReference type="Proteomes" id="UP000678393"/>
    </source>
</evidence>
<evidence type="ECO:0000256" key="2">
    <source>
        <dbReference type="ARBA" id="ARBA00022692"/>
    </source>
</evidence>
<evidence type="ECO:0000259" key="5">
    <source>
        <dbReference type="Pfam" id="PF01094"/>
    </source>
</evidence>
<proteinExistence type="predicted"/>